<keyword evidence="2" id="KW-1185">Reference proteome</keyword>
<name>A0A0H4VC85_9SPHN</name>
<evidence type="ECO:0000313" key="1">
    <source>
        <dbReference type="EMBL" id="AKQ42242.2"/>
    </source>
</evidence>
<evidence type="ECO:0008006" key="3">
    <source>
        <dbReference type="Google" id="ProtNLM"/>
    </source>
</evidence>
<proteinExistence type="predicted"/>
<dbReference type="AlphaFoldDB" id="A0A0H4VC85"/>
<reference evidence="1 2" key="1">
    <citation type="journal article" date="2015" name="Int. J. Syst. Evol. Microbiol.">
        <title>Erythrobacter atlanticus sp. nov., a bacterium from ocean sediment able to degrade polycyclic aromatic hydrocarbons.</title>
        <authorList>
            <person name="Zhuang L."/>
            <person name="Liu Y."/>
            <person name="Wang L."/>
            <person name="Wang W."/>
            <person name="Shao Z."/>
        </authorList>
    </citation>
    <scope>NUCLEOTIDE SEQUENCE [LARGE SCALE GENOMIC DNA]</scope>
    <source>
        <strain evidence="2">s21-N3</strain>
    </source>
</reference>
<reference evidence="2" key="2">
    <citation type="submission" date="2015-04" db="EMBL/GenBank/DDBJ databases">
        <title>The complete genome sequence of Erythrobacter sp. s21-N3.</title>
        <authorList>
            <person name="Zhuang L."/>
            <person name="Liu Y."/>
            <person name="Shao Z."/>
        </authorList>
    </citation>
    <scope>NUCLEOTIDE SEQUENCE [LARGE SCALE GENOMIC DNA]</scope>
    <source>
        <strain evidence="2">s21-N3</strain>
    </source>
</reference>
<evidence type="ECO:0000313" key="2">
    <source>
        <dbReference type="Proteomes" id="UP000059113"/>
    </source>
</evidence>
<gene>
    <name evidence="1" type="ORF">CP97_09745</name>
</gene>
<dbReference type="STRING" id="1648404.CP97_09745"/>
<dbReference type="Proteomes" id="UP000059113">
    <property type="component" value="Chromosome"/>
</dbReference>
<dbReference type="KEGG" id="ery:CP97_09745"/>
<protein>
    <recommendedName>
        <fullName evidence="3">Phytoene synthase</fullName>
    </recommendedName>
</protein>
<dbReference type="EMBL" id="CP011310">
    <property type="protein sequence ID" value="AKQ42242.2"/>
    <property type="molecule type" value="Genomic_DNA"/>
</dbReference>
<organism evidence="1 2">
    <name type="scientific">Aurantiacibacter atlanticus</name>
    <dbReference type="NCBI Taxonomy" id="1648404"/>
    <lineage>
        <taxon>Bacteria</taxon>
        <taxon>Pseudomonadati</taxon>
        <taxon>Pseudomonadota</taxon>
        <taxon>Alphaproteobacteria</taxon>
        <taxon>Sphingomonadales</taxon>
        <taxon>Erythrobacteraceae</taxon>
        <taxon>Aurantiacibacter</taxon>
    </lineage>
</organism>
<accession>A0A0H4VC85</accession>
<sequence length="219" mass="23572">MMDDILLESLPLPLRLALSYAPRDARRETLVLLALDTRLAAIVRGDGEAIIAQLKLAWWRDRLAENPENWPAGEPLLSALSDWRGNLEALGELVDGWEGLLVESLGQAQVRAFAAARGTSWQTLADGLGGKGDPETVAQAGQRFALADLALHLGDPAERDVALHQLAQLQAGRVKLNRQMRPLAVLNALTQRALKQGSGELLDGPAAMALAMRVGITGR</sequence>